<reference evidence="3" key="2">
    <citation type="submission" date="2023-11" db="UniProtKB">
        <authorList>
            <consortium name="WormBaseParasite"/>
        </authorList>
    </citation>
    <scope>IDENTIFICATION</scope>
</reference>
<keyword evidence="2" id="KW-1185">Reference proteome</keyword>
<organism evidence="2 3">
    <name type="scientific">Trichobilharzia regenti</name>
    <name type="common">Nasal bird schistosome</name>
    <dbReference type="NCBI Taxonomy" id="157069"/>
    <lineage>
        <taxon>Eukaryota</taxon>
        <taxon>Metazoa</taxon>
        <taxon>Spiralia</taxon>
        <taxon>Lophotrochozoa</taxon>
        <taxon>Platyhelminthes</taxon>
        <taxon>Trematoda</taxon>
        <taxon>Digenea</taxon>
        <taxon>Strigeidida</taxon>
        <taxon>Schistosomatoidea</taxon>
        <taxon>Schistosomatidae</taxon>
        <taxon>Trichobilharzia</taxon>
    </lineage>
</organism>
<evidence type="ECO:0000256" key="1">
    <source>
        <dbReference type="SAM" id="Phobius"/>
    </source>
</evidence>
<sequence>MYEIIIMIKISISIVACEYLKRYLGGSKFNACTQFITTTTTNNNKNQFLIIKTSVEKILINIAVTGITTGDKGQVTDRLLRKSKDIYIFLCTLLFVIISRETSSSDWLFSH</sequence>
<name>A0AA85J7X4_TRIRE</name>
<dbReference type="WBParaSite" id="TREG1_136390.1">
    <property type="protein sequence ID" value="TREG1_136390.1"/>
    <property type="gene ID" value="TREG1_136390"/>
</dbReference>
<dbReference type="Proteomes" id="UP000050795">
    <property type="component" value="Unassembled WGS sequence"/>
</dbReference>
<proteinExistence type="predicted"/>
<protein>
    <submittedName>
        <fullName evidence="3">Uncharacterized protein</fullName>
    </submittedName>
</protein>
<accession>A0AA85J7X4</accession>
<dbReference type="AlphaFoldDB" id="A0AA85J7X4"/>
<keyword evidence="1" id="KW-0812">Transmembrane</keyword>
<feature type="transmembrane region" description="Helical" evidence="1">
    <location>
        <begin position="86"/>
        <end position="103"/>
    </location>
</feature>
<evidence type="ECO:0000313" key="3">
    <source>
        <dbReference type="WBParaSite" id="TREG1_136390.1"/>
    </source>
</evidence>
<keyword evidence="1" id="KW-1133">Transmembrane helix</keyword>
<evidence type="ECO:0000313" key="2">
    <source>
        <dbReference type="Proteomes" id="UP000050795"/>
    </source>
</evidence>
<reference evidence="2" key="1">
    <citation type="submission" date="2022-06" db="EMBL/GenBank/DDBJ databases">
        <authorList>
            <person name="Berger JAMES D."/>
            <person name="Berger JAMES D."/>
        </authorList>
    </citation>
    <scope>NUCLEOTIDE SEQUENCE [LARGE SCALE GENOMIC DNA]</scope>
</reference>
<keyword evidence="1" id="KW-0472">Membrane</keyword>